<dbReference type="PIRSF" id="PIRSF019423">
    <property type="entry name" value="NMN_biosyn"/>
    <property type="match status" value="1"/>
</dbReference>
<name>A0ABV8NRU5_9BURK</name>
<evidence type="ECO:0000313" key="2">
    <source>
        <dbReference type="EMBL" id="MFC4199725.1"/>
    </source>
</evidence>
<dbReference type="InterPro" id="IPR036388">
    <property type="entry name" value="WH-like_DNA-bd_sf"/>
</dbReference>
<dbReference type="Pfam" id="PF21906">
    <property type="entry name" value="WHD_NrtR"/>
    <property type="match status" value="1"/>
</dbReference>
<evidence type="ECO:0000259" key="1">
    <source>
        <dbReference type="Pfam" id="PF21906"/>
    </source>
</evidence>
<dbReference type="Proteomes" id="UP001595848">
    <property type="component" value="Unassembled WGS sequence"/>
</dbReference>
<accession>A0ABV8NRU5</accession>
<dbReference type="InterPro" id="IPR054105">
    <property type="entry name" value="WHD_NrtR"/>
</dbReference>
<comment type="caution">
    <text evidence="2">The sequence shown here is derived from an EMBL/GenBank/DDBJ whole genome shotgun (WGS) entry which is preliminary data.</text>
</comment>
<reference evidence="3" key="1">
    <citation type="journal article" date="2019" name="Int. J. Syst. Evol. Microbiol.">
        <title>The Global Catalogue of Microorganisms (GCM) 10K type strain sequencing project: providing services to taxonomists for standard genome sequencing and annotation.</title>
        <authorList>
            <consortium name="The Broad Institute Genomics Platform"/>
            <consortium name="The Broad Institute Genome Sequencing Center for Infectious Disease"/>
            <person name="Wu L."/>
            <person name="Ma J."/>
        </authorList>
    </citation>
    <scope>NUCLEOTIDE SEQUENCE [LARGE SCALE GENOMIC DNA]</scope>
    <source>
        <strain evidence="3">LMG 24813</strain>
    </source>
</reference>
<dbReference type="InterPro" id="IPR036390">
    <property type="entry name" value="WH_DNA-bd_sf"/>
</dbReference>
<dbReference type="SUPFAM" id="SSF46785">
    <property type="entry name" value="Winged helix' DNA-binding domain"/>
    <property type="match status" value="1"/>
</dbReference>
<feature type="domain" description="NrtR DNA-binding winged helix" evidence="1">
    <location>
        <begin position="285"/>
        <end position="345"/>
    </location>
</feature>
<organism evidence="2 3">
    <name type="scientific">Candidimonas humi</name>
    <dbReference type="NCBI Taxonomy" id="683355"/>
    <lineage>
        <taxon>Bacteria</taxon>
        <taxon>Pseudomonadati</taxon>
        <taxon>Pseudomonadota</taxon>
        <taxon>Betaproteobacteria</taxon>
        <taxon>Burkholderiales</taxon>
        <taxon>Alcaligenaceae</taxon>
        <taxon>Candidimonas</taxon>
    </lineage>
</organism>
<gene>
    <name evidence="2" type="ORF">ACFOY1_02055</name>
</gene>
<keyword evidence="3" id="KW-1185">Reference proteome</keyword>
<proteinExistence type="predicted"/>
<sequence>MAIIPSRLPDSPSSDTAAASVQTELVAVLVAVNGGQPRVLTRGRLDLLPAGPFQSGHRSLQAGLRAWVETQTHHPLGYVEQLYTFADGDRANWQGQRIISVSYLGLTREGAGSDDVQWQDWYRYFPWEDWREGCPAMLGDYILPALQRWCAAQPDAALHRERRQRVDFTFGSDEASWNEELVLQRYELLFEAGLVQEAARRTQAGRPGSVAQEAIEQADTGISSTAAQAYTVASAAAAQATCAAPSAPAAMQALVPGAAMQHDHRRILATAMARLRAKIRYRPVVFELMPPEFTLLQLQQAFEAVAGRSLHKQNFRRLIAQQSLVEDTGRMTRGAAGRPAKLFQFRGDVVLERAISGSKLPLSR</sequence>
<dbReference type="InterPro" id="IPR011213">
    <property type="entry name" value="NMN_biosyn"/>
</dbReference>
<dbReference type="Gene3D" id="1.10.10.10">
    <property type="entry name" value="Winged helix-like DNA-binding domain superfamily/Winged helix DNA-binding domain"/>
    <property type="match status" value="1"/>
</dbReference>
<evidence type="ECO:0000313" key="3">
    <source>
        <dbReference type="Proteomes" id="UP001595848"/>
    </source>
</evidence>
<dbReference type="RefSeq" id="WP_246600231.1">
    <property type="nucleotide sequence ID" value="NZ_JAHTBN010000001.1"/>
</dbReference>
<protein>
    <recommendedName>
        <fullName evidence="1">NrtR DNA-binding winged helix domain-containing protein</fullName>
    </recommendedName>
</protein>
<dbReference type="InterPro" id="IPR015797">
    <property type="entry name" value="NUDIX_hydrolase-like_dom_sf"/>
</dbReference>
<dbReference type="SUPFAM" id="SSF55811">
    <property type="entry name" value="Nudix"/>
    <property type="match status" value="1"/>
</dbReference>
<dbReference type="EMBL" id="JBHSBV010000001">
    <property type="protein sequence ID" value="MFC4199725.1"/>
    <property type="molecule type" value="Genomic_DNA"/>
</dbReference>